<protein>
    <submittedName>
        <fullName evidence="1">Uncharacterized protein</fullName>
    </submittedName>
</protein>
<name>A0A2K9MI80_9RHOB</name>
<reference evidence="2" key="1">
    <citation type="submission" date="2017-12" db="EMBL/GenBank/DDBJ databases">
        <title>Genomic analysis of Paracoccus sp. CBA4604.</title>
        <authorList>
            <person name="Roh S.W."/>
            <person name="Kim J.Y."/>
            <person name="Kim J.S."/>
        </authorList>
    </citation>
    <scope>NUCLEOTIDE SEQUENCE [LARGE SCALE GENOMIC DNA]</scope>
    <source>
        <strain evidence="2">CBA4604</strain>
    </source>
</reference>
<dbReference type="KEGG" id="paru:CYR75_14440"/>
<sequence length="74" mass="7562">MNDDQVQALLSAARVLSEVGRVSSARSLLASVARQAPDALRSATLSTARRVEAELTVLAAEALIDAGSDVAPSA</sequence>
<evidence type="ECO:0000313" key="1">
    <source>
        <dbReference type="EMBL" id="AUM75331.1"/>
    </source>
</evidence>
<dbReference type="Proteomes" id="UP000234882">
    <property type="component" value="Chromosome"/>
</dbReference>
<accession>A0A2K9MI80</accession>
<keyword evidence="2" id="KW-1185">Reference proteome</keyword>
<proteinExistence type="predicted"/>
<gene>
    <name evidence="1" type="ORF">CYR75_14440</name>
</gene>
<dbReference type="AlphaFoldDB" id="A0A2K9MI80"/>
<dbReference type="RefSeq" id="WP_101500673.1">
    <property type="nucleotide sequence ID" value="NZ_CP025583.1"/>
</dbReference>
<dbReference type="EMBL" id="CP025583">
    <property type="protein sequence ID" value="AUM75331.1"/>
    <property type="molecule type" value="Genomic_DNA"/>
</dbReference>
<organism evidence="1 2">
    <name type="scientific">Paracoccus jeotgali</name>
    <dbReference type="NCBI Taxonomy" id="2065379"/>
    <lineage>
        <taxon>Bacteria</taxon>
        <taxon>Pseudomonadati</taxon>
        <taxon>Pseudomonadota</taxon>
        <taxon>Alphaproteobacteria</taxon>
        <taxon>Rhodobacterales</taxon>
        <taxon>Paracoccaceae</taxon>
        <taxon>Paracoccus</taxon>
    </lineage>
</organism>
<evidence type="ECO:0000313" key="2">
    <source>
        <dbReference type="Proteomes" id="UP000234882"/>
    </source>
</evidence>